<organism evidence="1 2">
    <name type="scientific">Salinicola lusitanus</name>
    <dbReference type="NCBI Taxonomy" id="1949085"/>
    <lineage>
        <taxon>Bacteria</taxon>
        <taxon>Pseudomonadati</taxon>
        <taxon>Pseudomonadota</taxon>
        <taxon>Gammaproteobacteria</taxon>
        <taxon>Oceanospirillales</taxon>
        <taxon>Halomonadaceae</taxon>
        <taxon>Salinicola</taxon>
    </lineage>
</organism>
<protein>
    <submittedName>
        <fullName evidence="1">Uncharacterized protein</fullName>
    </submittedName>
</protein>
<keyword evidence="2" id="KW-1185">Reference proteome</keyword>
<name>A0ABZ3CYV8_9GAMM</name>
<dbReference type="Proteomes" id="UP001453229">
    <property type="component" value="Chromosome"/>
</dbReference>
<reference evidence="1 2" key="1">
    <citation type="submission" date="2024-04" db="EMBL/GenBank/DDBJ databases">
        <title>Salinicola lusitanus LLJ914,a marine bacterium isolated from the Okinawa Trough.</title>
        <authorList>
            <person name="Li J."/>
        </authorList>
    </citation>
    <scope>NUCLEOTIDE SEQUENCE [LARGE SCALE GENOMIC DNA]</scope>
    <source>
        <strain evidence="1 2">LLJ914</strain>
    </source>
</reference>
<dbReference type="EMBL" id="CP151919">
    <property type="protein sequence ID" value="XAD56221.1"/>
    <property type="molecule type" value="Genomic_DNA"/>
</dbReference>
<evidence type="ECO:0000313" key="2">
    <source>
        <dbReference type="Proteomes" id="UP001453229"/>
    </source>
</evidence>
<accession>A0ABZ3CYV8</accession>
<evidence type="ECO:0000313" key="1">
    <source>
        <dbReference type="EMBL" id="XAD56221.1"/>
    </source>
</evidence>
<gene>
    <name evidence="1" type="ORF">AAGT95_09565</name>
</gene>
<sequence>MTDVRCPACHTQFTLEQMVEDESLRELMGILSDLPRDVSRPLVAYLGLFRGKSRSTAYERQLRLARETLALASDTSLVGAALSDTVEAIRAKRDSGEDTRPLKNHNYLKRVVESMGARAEARAALPDDGHRRPTKGVARALAALDVGRQS</sequence>
<proteinExistence type="predicted"/>
<dbReference type="RefSeq" id="WP_342596336.1">
    <property type="nucleotide sequence ID" value="NZ_CP151919.1"/>
</dbReference>